<dbReference type="HOGENOM" id="CLU_101141_4_2_5"/>
<dbReference type="Pfam" id="PF13279">
    <property type="entry name" value="4HBT_2"/>
    <property type="match status" value="1"/>
</dbReference>
<protein>
    <submittedName>
        <fullName evidence="3">Thioesterase superfamily protein</fullName>
    </submittedName>
</protein>
<dbReference type="EMBL" id="CP002382">
    <property type="protein sequence ID" value="AEP09622.1"/>
    <property type="molecule type" value="Genomic_DNA"/>
</dbReference>
<dbReference type="GO" id="GO:0047617">
    <property type="term" value="F:fatty acyl-CoA hydrolase activity"/>
    <property type="evidence" value="ECO:0007669"/>
    <property type="project" value="TreeGrafter"/>
</dbReference>
<dbReference type="CDD" id="cd00586">
    <property type="entry name" value="4HBT"/>
    <property type="match status" value="1"/>
</dbReference>
<dbReference type="RefSeq" id="WP_014102845.1">
    <property type="nucleotide sequence ID" value="NC_016026.1"/>
</dbReference>
<dbReference type="PANTHER" id="PTHR31793">
    <property type="entry name" value="4-HYDROXYBENZOYL-COA THIOESTERASE FAMILY MEMBER"/>
    <property type="match status" value="1"/>
</dbReference>
<dbReference type="Proteomes" id="UP000009286">
    <property type="component" value="Chromosome"/>
</dbReference>
<organism evidence="3 4">
    <name type="scientific">Micavibrio aeruginosavorus (strain ARL-13)</name>
    <dbReference type="NCBI Taxonomy" id="856793"/>
    <lineage>
        <taxon>Bacteria</taxon>
        <taxon>Pseudomonadati</taxon>
        <taxon>Bdellovibrionota</taxon>
        <taxon>Bdellovibrionia</taxon>
        <taxon>Bdellovibrionales</taxon>
        <taxon>Pseudobdellovibrionaceae</taxon>
        <taxon>Micavibrio</taxon>
    </lineage>
</organism>
<dbReference type="OrthoDB" id="9801517at2"/>
<evidence type="ECO:0000313" key="4">
    <source>
        <dbReference type="Proteomes" id="UP000009286"/>
    </source>
</evidence>
<dbReference type="AlphaFoldDB" id="G2KSM2"/>
<dbReference type="KEGG" id="mai:MICA_1300"/>
<evidence type="ECO:0000256" key="1">
    <source>
        <dbReference type="ARBA" id="ARBA00005953"/>
    </source>
</evidence>
<comment type="similarity">
    <text evidence="1">Belongs to the 4-hydroxybenzoyl-CoA thioesterase family.</text>
</comment>
<keyword evidence="2" id="KW-0378">Hydrolase</keyword>
<dbReference type="InterPro" id="IPR029069">
    <property type="entry name" value="HotDog_dom_sf"/>
</dbReference>
<evidence type="ECO:0000313" key="3">
    <source>
        <dbReference type="EMBL" id="AEP09622.1"/>
    </source>
</evidence>
<dbReference type="eggNOG" id="COG0824">
    <property type="taxonomic scope" value="Bacteria"/>
</dbReference>
<accession>G2KSM2</accession>
<dbReference type="Gene3D" id="3.10.129.10">
    <property type="entry name" value="Hotdog Thioesterase"/>
    <property type="match status" value="1"/>
</dbReference>
<reference evidence="3 4" key="1">
    <citation type="journal article" date="2011" name="BMC Genomics">
        <title>Genomic insights into an obligate epibiotic bacterial predator: Micavibrio aeruginosavorus ARL-13.</title>
        <authorList>
            <person name="Wang Z."/>
            <person name="Kadouri D."/>
            <person name="Wu M."/>
        </authorList>
    </citation>
    <scope>NUCLEOTIDE SEQUENCE [LARGE SCALE GENOMIC DNA]</scope>
    <source>
        <strain evidence="3 4">ARL-13</strain>
    </source>
</reference>
<proteinExistence type="inferred from homology"/>
<gene>
    <name evidence="3" type="ordered locus">MICA_1300</name>
</gene>
<dbReference type="InterPro" id="IPR050563">
    <property type="entry name" value="4-hydroxybenzoyl-CoA_TE"/>
</dbReference>
<dbReference type="SUPFAM" id="SSF54637">
    <property type="entry name" value="Thioesterase/thiol ester dehydrase-isomerase"/>
    <property type="match status" value="1"/>
</dbReference>
<dbReference type="STRING" id="856793.MICA_1300"/>
<sequence length="140" mass="15913">MSESFVKFTYPLKVIERHLDTFGHMNNATYLEVLEEARWDFINQRGYGMAKIRESALGPTILECNIKFMKELRLHQNVVIETQATSCAGKIAMLKQVILNENNESCAEAVFTVALFDLKARKLVLPTPEWLYAIGVSEAT</sequence>
<evidence type="ECO:0000256" key="2">
    <source>
        <dbReference type="ARBA" id="ARBA00022801"/>
    </source>
</evidence>
<name>G2KSM2_MICAA</name>
<dbReference type="PANTHER" id="PTHR31793:SF27">
    <property type="entry name" value="NOVEL THIOESTERASE SUPERFAMILY DOMAIN AND SAPOSIN A-TYPE DOMAIN CONTAINING PROTEIN (0610012H03RIK)"/>
    <property type="match status" value="1"/>
</dbReference>
<keyword evidence="4" id="KW-1185">Reference proteome</keyword>